<evidence type="ECO:0000313" key="1">
    <source>
        <dbReference type="EMBL" id="ETO33789.1"/>
    </source>
</evidence>
<accession>X6P6S2</accession>
<dbReference type="Pfam" id="PF03998">
    <property type="entry name" value="Utp11"/>
    <property type="match status" value="1"/>
</dbReference>
<dbReference type="GO" id="GO:0006364">
    <property type="term" value="P:rRNA processing"/>
    <property type="evidence" value="ECO:0007669"/>
    <property type="project" value="InterPro"/>
</dbReference>
<dbReference type="GO" id="GO:0032040">
    <property type="term" value="C:small-subunit processome"/>
    <property type="evidence" value="ECO:0007669"/>
    <property type="project" value="InterPro"/>
</dbReference>
<dbReference type="AlphaFoldDB" id="X6P6S2"/>
<dbReference type="InterPro" id="IPR007144">
    <property type="entry name" value="SSU_processome_Utp11"/>
</dbReference>
<name>X6P6S2_RETFI</name>
<proteinExistence type="predicted"/>
<reference evidence="1 2" key="1">
    <citation type="journal article" date="2013" name="Curr. Biol.">
        <title>The Genome of the Foraminiferan Reticulomyxa filosa.</title>
        <authorList>
            <person name="Glockner G."/>
            <person name="Hulsmann N."/>
            <person name="Schleicher M."/>
            <person name="Noegel A.A."/>
            <person name="Eichinger L."/>
            <person name="Gallinger C."/>
            <person name="Pawlowski J."/>
            <person name="Sierra R."/>
            <person name="Euteneuer U."/>
            <person name="Pillet L."/>
            <person name="Moustafa A."/>
            <person name="Platzer M."/>
            <person name="Groth M."/>
            <person name="Szafranski K."/>
            <person name="Schliwa M."/>
        </authorList>
    </citation>
    <scope>NUCLEOTIDE SEQUENCE [LARGE SCALE GENOMIC DNA]</scope>
</reference>
<sequence>MCDIFLGGKASNGHKIFVSTEAERRNFDPAKYFNTSKDLVHHTSNRLTLKQLSEMNRLTQNNMQSIKNLKKQSMLNYWKAQLRIKKVDTLKKNLRALNLKRYRQNPKEQFLVYKKRDVNSGKVVRKNYKWIKERKR</sequence>
<evidence type="ECO:0000313" key="2">
    <source>
        <dbReference type="Proteomes" id="UP000023152"/>
    </source>
</evidence>
<organism evidence="1 2">
    <name type="scientific">Reticulomyxa filosa</name>
    <dbReference type="NCBI Taxonomy" id="46433"/>
    <lineage>
        <taxon>Eukaryota</taxon>
        <taxon>Sar</taxon>
        <taxon>Rhizaria</taxon>
        <taxon>Retaria</taxon>
        <taxon>Foraminifera</taxon>
        <taxon>Monothalamids</taxon>
        <taxon>Reticulomyxidae</taxon>
        <taxon>Reticulomyxa</taxon>
    </lineage>
</organism>
<gene>
    <name evidence="1" type="ORF">RFI_03314</name>
</gene>
<protein>
    <submittedName>
        <fullName evidence="1">Uncharacterized protein</fullName>
    </submittedName>
</protein>
<comment type="caution">
    <text evidence="1">The sequence shown here is derived from an EMBL/GenBank/DDBJ whole genome shotgun (WGS) entry which is preliminary data.</text>
</comment>
<dbReference type="OrthoDB" id="29058at2759"/>
<keyword evidence="2" id="KW-1185">Reference proteome</keyword>
<dbReference type="EMBL" id="ASPP01003136">
    <property type="protein sequence ID" value="ETO33789.1"/>
    <property type="molecule type" value="Genomic_DNA"/>
</dbReference>
<dbReference type="Proteomes" id="UP000023152">
    <property type="component" value="Unassembled WGS sequence"/>
</dbReference>